<dbReference type="InterPro" id="IPR003945">
    <property type="entry name" value="NU5C-like"/>
</dbReference>
<evidence type="ECO:0000256" key="2">
    <source>
        <dbReference type="ARBA" id="ARBA00022692"/>
    </source>
</evidence>
<gene>
    <name evidence="8" type="ORF">RHODO2019_07600</name>
</gene>
<evidence type="ECO:0000313" key="9">
    <source>
        <dbReference type="Proteomes" id="UP001164965"/>
    </source>
</evidence>
<feature type="transmembrane region" description="Helical" evidence="6">
    <location>
        <begin position="390"/>
        <end position="414"/>
    </location>
</feature>
<feature type="transmembrane region" description="Helical" evidence="6">
    <location>
        <begin position="265"/>
        <end position="284"/>
    </location>
</feature>
<feature type="transmembrane region" description="Helical" evidence="6">
    <location>
        <begin position="468"/>
        <end position="485"/>
    </location>
</feature>
<dbReference type="Gene3D" id="1.20.5.2700">
    <property type="match status" value="1"/>
</dbReference>
<feature type="transmembrane region" description="Helical" evidence="6">
    <location>
        <begin position="108"/>
        <end position="133"/>
    </location>
</feature>
<comment type="subcellular location">
    <subcellularLocation>
        <location evidence="1">Endomembrane system</location>
        <topology evidence="1">Multi-pass membrane protein</topology>
    </subcellularLocation>
    <subcellularLocation>
        <location evidence="5">Membrane</location>
        <topology evidence="5">Multi-pass membrane protein</topology>
    </subcellularLocation>
</comment>
<feature type="transmembrane region" description="Helical" evidence="6">
    <location>
        <begin position="75"/>
        <end position="96"/>
    </location>
</feature>
<evidence type="ECO:0000256" key="4">
    <source>
        <dbReference type="ARBA" id="ARBA00023136"/>
    </source>
</evidence>
<keyword evidence="4 6" id="KW-0472">Membrane</keyword>
<dbReference type="EMBL" id="CP110615">
    <property type="protein sequence ID" value="UZJ26261.1"/>
    <property type="molecule type" value="Genomic_DNA"/>
</dbReference>
<evidence type="ECO:0000313" key="8">
    <source>
        <dbReference type="EMBL" id="UZJ26261.1"/>
    </source>
</evidence>
<feature type="domain" description="NADH:quinone oxidoreductase/Mrp antiporter transmembrane" evidence="7">
    <location>
        <begin position="123"/>
        <end position="392"/>
    </location>
</feature>
<feature type="transmembrane region" description="Helical" evidence="6">
    <location>
        <begin position="169"/>
        <end position="186"/>
    </location>
</feature>
<dbReference type="InterPro" id="IPR001750">
    <property type="entry name" value="ND/Mrp_TM"/>
</dbReference>
<dbReference type="Pfam" id="PF00361">
    <property type="entry name" value="Proton_antipo_M"/>
    <property type="match status" value="1"/>
</dbReference>
<protein>
    <submittedName>
        <fullName evidence="8">Proton-conducting transporter membrane subunit</fullName>
    </submittedName>
</protein>
<evidence type="ECO:0000256" key="6">
    <source>
        <dbReference type="SAM" id="Phobius"/>
    </source>
</evidence>
<dbReference type="PANTHER" id="PTHR42829:SF1">
    <property type="entry name" value="INORGANIC CARBON TRANSPORTER SUBUNIT DABB-RELATED"/>
    <property type="match status" value="1"/>
</dbReference>
<feature type="transmembrane region" description="Helical" evidence="6">
    <location>
        <begin position="356"/>
        <end position="378"/>
    </location>
</feature>
<organism evidence="8 9">
    <name type="scientific">Rhodococcus antarcticus</name>
    <dbReference type="NCBI Taxonomy" id="2987751"/>
    <lineage>
        <taxon>Bacteria</taxon>
        <taxon>Bacillati</taxon>
        <taxon>Actinomycetota</taxon>
        <taxon>Actinomycetes</taxon>
        <taxon>Mycobacteriales</taxon>
        <taxon>Nocardiaceae</taxon>
        <taxon>Rhodococcus</taxon>
    </lineage>
</organism>
<evidence type="ECO:0000256" key="5">
    <source>
        <dbReference type="RuleBase" id="RU000320"/>
    </source>
</evidence>
<keyword evidence="9" id="KW-1185">Reference proteome</keyword>
<keyword evidence="3 6" id="KW-1133">Transmembrane helix</keyword>
<reference evidence="8" key="1">
    <citation type="submission" date="2022-10" db="EMBL/GenBank/DDBJ databases">
        <title>Rhodococcus sp.75.</title>
        <authorList>
            <person name="Sun M."/>
        </authorList>
    </citation>
    <scope>NUCLEOTIDE SEQUENCE</scope>
    <source>
        <strain evidence="8">75</strain>
    </source>
</reference>
<sequence>MSAVLALLVALPAVVGLVLLALPVLAGTHGERAAAPVSVGAATAVLGLAVVTALTRPELDLVWVPGLSGRLAVDGLSAALVLTVAGAALPVLLWTVRSPGEGRRRLAGLLLVFTAAMLLVVTATDLALLLLGWELVGLTSYALIGHSWREPARVDAGITAFLTTRLGDVGLYVAVGAAVAGGGVGLDHVAPTAGGSGWAQVAVAGIVVAALGKSAQLPFSGWLSGAMLGPSPASALLHSATMVAAGGYLLLRVHPLLESTGWDTGVAWAGAATAVVMGTVALAQRDLKQLLAASTCAQLGFVLVAAGTGAITGGVLALVAHAATKSLLFLCAGSWLDAQGTKDLTALRGVGRRYPAVGVAAAVGALSLAGVPPLALWVGKEAALAGSTGALYLAGLLGAVLSAAYGARVLAVVLGPPAPGAELDTEHRGTRHVGVPALLAVAGLAALTVAIGVVGLARADLRPAAGELAVAGALSVLVVAGVVLLDHRRAGRTAPVLLDWWGLRRLLDGVGASTLRVAGALAAADDRLVAASLAAPEATGPARFETTGVEEPLLRGVAALATGTRRLGVVARRPQTGLLHTYYAQAVLALVVLAATLVLVR</sequence>
<feature type="transmembrane region" description="Helical" evidence="6">
    <location>
        <begin position="198"/>
        <end position="215"/>
    </location>
</feature>
<proteinExistence type="predicted"/>
<feature type="transmembrane region" description="Helical" evidence="6">
    <location>
        <begin position="6"/>
        <end position="26"/>
    </location>
</feature>
<feature type="transmembrane region" description="Helical" evidence="6">
    <location>
        <begin position="235"/>
        <end position="253"/>
    </location>
</feature>
<evidence type="ECO:0000259" key="7">
    <source>
        <dbReference type="Pfam" id="PF00361"/>
    </source>
</evidence>
<name>A0ABY6P4S3_9NOCA</name>
<dbReference type="Proteomes" id="UP001164965">
    <property type="component" value="Chromosome"/>
</dbReference>
<keyword evidence="2 5" id="KW-0812">Transmembrane</keyword>
<evidence type="ECO:0000256" key="3">
    <source>
        <dbReference type="ARBA" id="ARBA00022989"/>
    </source>
</evidence>
<dbReference type="RefSeq" id="WP_265384365.1">
    <property type="nucleotide sequence ID" value="NZ_CP110615.1"/>
</dbReference>
<dbReference type="PRINTS" id="PR01434">
    <property type="entry name" value="NADHDHGNASE5"/>
</dbReference>
<accession>A0ABY6P4S3</accession>
<evidence type="ECO:0000256" key="1">
    <source>
        <dbReference type="ARBA" id="ARBA00004127"/>
    </source>
</evidence>
<feature type="transmembrane region" description="Helical" evidence="6">
    <location>
        <begin position="33"/>
        <end position="55"/>
    </location>
</feature>
<feature type="transmembrane region" description="Helical" evidence="6">
    <location>
        <begin position="582"/>
        <end position="600"/>
    </location>
</feature>
<feature type="transmembrane region" description="Helical" evidence="6">
    <location>
        <begin position="434"/>
        <end position="456"/>
    </location>
</feature>
<dbReference type="PANTHER" id="PTHR42829">
    <property type="entry name" value="NADH-UBIQUINONE OXIDOREDUCTASE CHAIN 5"/>
    <property type="match status" value="1"/>
</dbReference>